<dbReference type="EMBL" id="QPIZ01000026">
    <property type="protein sequence ID" value="RCW29670.1"/>
    <property type="molecule type" value="Genomic_DNA"/>
</dbReference>
<proteinExistence type="predicted"/>
<protein>
    <submittedName>
        <fullName evidence="1">Putative delta-60 repeat protein</fullName>
    </submittedName>
</protein>
<dbReference type="Gene3D" id="2.80.10.50">
    <property type="match status" value="2"/>
</dbReference>
<keyword evidence="2" id="KW-1185">Reference proteome</keyword>
<dbReference type="Pfam" id="PF17164">
    <property type="entry name" value="DUF5122"/>
    <property type="match status" value="3"/>
</dbReference>
<reference evidence="1 2" key="1">
    <citation type="submission" date="2018-07" db="EMBL/GenBank/DDBJ databases">
        <title>Freshwater and sediment microbial communities from various areas in North America, analyzing microbe dynamics in response to fracking.</title>
        <authorList>
            <person name="Lamendella R."/>
        </authorList>
    </citation>
    <scope>NUCLEOTIDE SEQUENCE [LARGE SCALE GENOMIC DNA]</scope>
    <source>
        <strain evidence="1 2">160A</strain>
    </source>
</reference>
<name>A0A368UNP5_9BACT</name>
<evidence type="ECO:0000313" key="2">
    <source>
        <dbReference type="Proteomes" id="UP000252733"/>
    </source>
</evidence>
<dbReference type="NCBIfam" id="TIGR02608">
    <property type="entry name" value="delta_60_rpt"/>
    <property type="match status" value="4"/>
</dbReference>
<sequence>MPIEVIDGFKVNKNVPVDILRTVVSTLEERDAINPAVRYEGMETRVLITKTKYVLEGGITNDHWKPQLEDEIKAMVPPLLVTYPADSKQHVIFEQDVELAKPEYNSGISRLALKGVFNEETAVIDNFSFASDSVITIPEGIYQTNIISPDPFTSVLLPRKNKGQRFFNKDSRGFNAASSANPGVSSIDVDYSENPENPKIWAVASANDYLGIKTTDRLFILNADGSPFRIDFGGFLNSYISKVKLAPDGSGAIVIGQFYNDRFKHIAKLDKQGNPDPLFLTGTSGFFSSSGTPVAPNGFDIAPDGKIYVWGSSIASYEGKPFTGRLVRLNADGTIDNTFSFTGSSATNAPSGIAIQEDLKILIYYSSKNRINGSMESLYCVRLNPDGTTDPTFRAGISDLRFSGMAVLPDGKILVAGGQSTGSNGESQIWRLNSDGTLDETFVTDFSLGPYPHNSNGGRLYPTPDGKILLSTNGSDPLIHQEEVFFNSLFRINSDGSFDRSFQTAEILTSSNTKGTAYFMKPMRDGTFLLGGTFVKCNRQVKGALIKLNYNGFNR</sequence>
<dbReference type="SUPFAM" id="SSF63829">
    <property type="entry name" value="Calcium-dependent phosphotriesterase"/>
    <property type="match status" value="1"/>
</dbReference>
<dbReference type="Proteomes" id="UP000252733">
    <property type="component" value="Unassembled WGS sequence"/>
</dbReference>
<gene>
    <name evidence="1" type="ORF">DFO77_12627</name>
</gene>
<comment type="caution">
    <text evidence="1">The sequence shown here is derived from an EMBL/GenBank/DDBJ whole genome shotgun (WGS) entry which is preliminary data.</text>
</comment>
<dbReference type="AlphaFoldDB" id="A0A368UNP5"/>
<organism evidence="1 2">
    <name type="scientific">Marinilabilia salmonicolor</name>
    <dbReference type="NCBI Taxonomy" id="989"/>
    <lineage>
        <taxon>Bacteria</taxon>
        <taxon>Pseudomonadati</taxon>
        <taxon>Bacteroidota</taxon>
        <taxon>Bacteroidia</taxon>
        <taxon>Marinilabiliales</taxon>
        <taxon>Marinilabiliaceae</taxon>
        <taxon>Marinilabilia</taxon>
    </lineage>
</organism>
<accession>A0A368UNP5</accession>
<dbReference type="RefSeq" id="WP_114437825.1">
    <property type="nucleotide sequence ID" value="NZ_QPIZ01000026.1"/>
</dbReference>
<dbReference type="InterPro" id="IPR013431">
    <property type="entry name" value="Delta_60_rpt"/>
</dbReference>
<evidence type="ECO:0000313" key="1">
    <source>
        <dbReference type="EMBL" id="RCW29670.1"/>
    </source>
</evidence>